<evidence type="ECO:0000259" key="6">
    <source>
        <dbReference type="PROSITE" id="PS51935"/>
    </source>
</evidence>
<evidence type="ECO:0000256" key="4">
    <source>
        <dbReference type="ARBA" id="ARBA00022807"/>
    </source>
</evidence>
<evidence type="ECO:0000256" key="2">
    <source>
        <dbReference type="ARBA" id="ARBA00022670"/>
    </source>
</evidence>
<dbReference type="PROSITE" id="PS51935">
    <property type="entry name" value="NLPC_P60"/>
    <property type="match status" value="1"/>
</dbReference>
<feature type="signal peptide" evidence="5">
    <location>
        <begin position="1"/>
        <end position="21"/>
    </location>
</feature>
<comment type="similarity">
    <text evidence="1">Belongs to the peptidase C40 family.</text>
</comment>
<proteinExistence type="inferred from homology"/>
<evidence type="ECO:0000313" key="8">
    <source>
        <dbReference type="Proteomes" id="UP001209317"/>
    </source>
</evidence>
<sequence>MQRWMLAVLLLCCTHASNAQADTTGVPHAETWALVSQSVLNIRREPDYRAEMTTQALLGTPLKLMAKTRGWTKVQTPEGYEGWTSAPLSPIDSLELHKRNKQPRVIVTDNNSFVYATANEHGEIVTEVVMGNILYLENFNAQKHLYKVALPDGRKGFINRAAVKKWNDWKTSILLTGTSIEKLSKRFLGVPYFWGGTSPRGLDCSGLTKTTYLMHGIILPRDARQQYLTGTPVDSAGSFSKLAKGDLLFFGRKDKTDSTKYNIIHTAIYLQNAQFIHANDGYVQINSLNPADKNYDKHNHSRYVAAKRILNQPVNGTWSIFEHPWYR</sequence>
<comment type="caution">
    <text evidence="7">The sequence shown here is derived from an EMBL/GenBank/DDBJ whole genome shotgun (WGS) entry which is preliminary data.</text>
</comment>
<evidence type="ECO:0000256" key="5">
    <source>
        <dbReference type="SAM" id="SignalP"/>
    </source>
</evidence>
<keyword evidence="2" id="KW-0645">Protease</keyword>
<dbReference type="SUPFAM" id="SSF54001">
    <property type="entry name" value="Cysteine proteinases"/>
    <property type="match status" value="1"/>
</dbReference>
<name>A0AAE3ISI9_9BACT</name>
<dbReference type="InterPro" id="IPR038765">
    <property type="entry name" value="Papain-like_cys_pep_sf"/>
</dbReference>
<dbReference type="Proteomes" id="UP001209317">
    <property type="component" value="Unassembled WGS sequence"/>
</dbReference>
<protein>
    <submittedName>
        <fullName evidence="7">C40 family peptidase</fullName>
    </submittedName>
</protein>
<dbReference type="InterPro" id="IPR051202">
    <property type="entry name" value="Peptidase_C40"/>
</dbReference>
<dbReference type="AlphaFoldDB" id="A0AAE3ISI9"/>
<dbReference type="Gene3D" id="3.90.1720.10">
    <property type="entry name" value="endopeptidase domain like (from Nostoc punctiforme)"/>
    <property type="match status" value="1"/>
</dbReference>
<accession>A0AAE3ISI9</accession>
<organism evidence="7 8">
    <name type="scientific">Haoranjiania flava</name>
    <dbReference type="NCBI Taxonomy" id="1856322"/>
    <lineage>
        <taxon>Bacteria</taxon>
        <taxon>Pseudomonadati</taxon>
        <taxon>Bacteroidota</taxon>
        <taxon>Chitinophagia</taxon>
        <taxon>Chitinophagales</taxon>
        <taxon>Chitinophagaceae</taxon>
        <taxon>Haoranjiania</taxon>
    </lineage>
</organism>
<dbReference type="Pfam" id="PF18348">
    <property type="entry name" value="SH3_16"/>
    <property type="match status" value="1"/>
</dbReference>
<keyword evidence="5" id="KW-0732">Signal</keyword>
<dbReference type="PANTHER" id="PTHR47053">
    <property type="entry name" value="MUREIN DD-ENDOPEPTIDASE MEPH-RELATED"/>
    <property type="match status" value="1"/>
</dbReference>
<feature type="chain" id="PRO_5042027498" evidence="5">
    <location>
        <begin position="22"/>
        <end position="327"/>
    </location>
</feature>
<evidence type="ECO:0000313" key="7">
    <source>
        <dbReference type="EMBL" id="MCU7695012.1"/>
    </source>
</evidence>
<keyword evidence="8" id="KW-1185">Reference proteome</keyword>
<dbReference type="PANTHER" id="PTHR47053:SF1">
    <property type="entry name" value="MUREIN DD-ENDOPEPTIDASE MEPH-RELATED"/>
    <property type="match status" value="1"/>
</dbReference>
<feature type="domain" description="NlpC/P60" evidence="6">
    <location>
        <begin position="173"/>
        <end position="310"/>
    </location>
</feature>
<dbReference type="Gene3D" id="2.30.30.40">
    <property type="entry name" value="SH3 Domains"/>
    <property type="match status" value="2"/>
</dbReference>
<dbReference type="InterPro" id="IPR041382">
    <property type="entry name" value="SH3_16"/>
</dbReference>
<keyword evidence="3" id="KW-0378">Hydrolase</keyword>
<dbReference type="EMBL" id="JAOTPL010000017">
    <property type="protein sequence ID" value="MCU7695012.1"/>
    <property type="molecule type" value="Genomic_DNA"/>
</dbReference>
<gene>
    <name evidence="7" type="ORF">OD355_10830</name>
</gene>
<evidence type="ECO:0000256" key="1">
    <source>
        <dbReference type="ARBA" id="ARBA00007074"/>
    </source>
</evidence>
<dbReference type="GO" id="GO:0008234">
    <property type="term" value="F:cysteine-type peptidase activity"/>
    <property type="evidence" value="ECO:0007669"/>
    <property type="project" value="UniProtKB-KW"/>
</dbReference>
<dbReference type="GO" id="GO:0006508">
    <property type="term" value="P:proteolysis"/>
    <property type="evidence" value="ECO:0007669"/>
    <property type="project" value="UniProtKB-KW"/>
</dbReference>
<reference evidence="7" key="1">
    <citation type="submission" date="2022-10" db="EMBL/GenBank/DDBJ databases">
        <authorList>
            <person name="Kim H.S."/>
            <person name="Kim J.-S."/>
            <person name="Suh M.K."/>
            <person name="Eom M.K."/>
            <person name="Lee J.-S."/>
        </authorList>
    </citation>
    <scope>NUCLEOTIDE SEQUENCE</scope>
    <source>
        <strain evidence="7">LIP-5</strain>
    </source>
</reference>
<evidence type="ECO:0000256" key="3">
    <source>
        <dbReference type="ARBA" id="ARBA00022801"/>
    </source>
</evidence>
<dbReference type="InterPro" id="IPR000064">
    <property type="entry name" value="NLP_P60_dom"/>
</dbReference>
<keyword evidence="4" id="KW-0788">Thiol protease</keyword>
<dbReference type="RefSeq" id="WP_263038498.1">
    <property type="nucleotide sequence ID" value="NZ_JAOTPL010000017.1"/>
</dbReference>
<dbReference type="Pfam" id="PF00877">
    <property type="entry name" value="NLPC_P60"/>
    <property type="match status" value="1"/>
</dbReference>